<dbReference type="PANTHER" id="PTHR46401">
    <property type="entry name" value="GLYCOSYLTRANSFERASE WBBK-RELATED"/>
    <property type="match status" value="1"/>
</dbReference>
<evidence type="ECO:0000313" key="5">
    <source>
        <dbReference type="Proteomes" id="UP000095008"/>
    </source>
</evidence>
<dbReference type="EMBL" id="LWRY01000302">
    <property type="protein sequence ID" value="OCX67747.1"/>
    <property type="molecule type" value="Genomic_DNA"/>
</dbReference>
<protein>
    <recommendedName>
        <fullName evidence="1">Glycosyl transferase family 1 domain-containing protein</fullName>
    </recommendedName>
</protein>
<dbReference type="Gene3D" id="3.40.50.2000">
    <property type="entry name" value="Glycogen Phosphorylase B"/>
    <property type="match status" value="1"/>
</dbReference>
<evidence type="ECO:0000313" key="4">
    <source>
        <dbReference type="Proteomes" id="UP000094893"/>
    </source>
</evidence>
<dbReference type="GO" id="GO:0016757">
    <property type="term" value="F:glycosyltransferase activity"/>
    <property type="evidence" value="ECO:0007669"/>
    <property type="project" value="InterPro"/>
</dbReference>
<dbReference type="OrthoDB" id="433681at2"/>
<dbReference type="CDD" id="cd03809">
    <property type="entry name" value="GT4_MtfB-like"/>
    <property type="match status" value="1"/>
</dbReference>
<sequence>MKALLKGWIRSLLANPRATATVRNSLRPFPAVDEEIRVWTYLLKKKIFRSDLGLLAADKIQTTSVNVINKQKQLLVDVSELILRDVHTGIQRVVRNILQELLNNPPTGYMVEAVYVDALGQLRYARKFSSATIDRPSAELDEALVSIRSADVFFCPDLHMNYPFAMLAALQKRGLRIVFTTYDIIGLNKDRLLPRSYSMAFTDWFCGVMSVADAIVCDSCAVADEVHGWLQDHPGQRTRSLPIGYFHLGANIEASVTTQGPIDEGAEVLAACQARPTLLMVGTLEPRKDHVQALAAVEALWLAGMDLNLVIIGKEGWRSQHLARQLRRHPERNQHLFWLENASDSLLIELYKQSSVLLAASFAEGFGLPLIEAAYYGLPIIARDIPIFHEVAGEYAYYFPNTNSSDLAESIQHWLELDAQGNAPQSKGMPYLTWEQSTQQLLKVILEDNWYTTYQPDKVEKTNKSDSTA</sequence>
<comment type="caution">
    <text evidence="3">The sequence shown here is derived from an EMBL/GenBank/DDBJ whole genome shotgun (WGS) entry which is preliminary data.</text>
</comment>
<dbReference type="Proteomes" id="UP000094893">
    <property type="component" value="Unassembled WGS sequence"/>
</dbReference>
<accession>A0A1C2IXA2</accession>
<name>A0A1C2IXA2_ACITH</name>
<evidence type="ECO:0000313" key="2">
    <source>
        <dbReference type="EMBL" id="OCX67747.1"/>
    </source>
</evidence>
<reference evidence="3 4" key="1">
    <citation type="journal article" date="2016" name="Int. J. Mol. Sci.">
        <title>Comparative genomics of the extreme acidophile Acidithiobacillus thiooxidans reveals intraspecific divergence and niche adaptation.</title>
        <authorList>
            <person name="Zhang X."/>
            <person name="Feng X."/>
            <person name="Tao J."/>
            <person name="Ma L."/>
            <person name="Xiao Y."/>
            <person name="Liang Y."/>
            <person name="Liu X."/>
            <person name="Yin H."/>
        </authorList>
    </citation>
    <scope>NUCLEOTIDE SEQUENCE [LARGE SCALE GENOMIC DNA]</scope>
    <source>
        <strain evidence="3 4">A02</strain>
        <strain evidence="2">DXS-W</strain>
    </source>
</reference>
<dbReference type="Proteomes" id="UP000095008">
    <property type="component" value="Unassembled WGS sequence"/>
</dbReference>
<dbReference type="SUPFAM" id="SSF53756">
    <property type="entry name" value="UDP-Glycosyltransferase/glycogen phosphorylase"/>
    <property type="match status" value="1"/>
</dbReference>
<gene>
    <name evidence="2" type="ORF">A6M23_20185</name>
    <name evidence="3" type="ORF">A6P07_04460</name>
</gene>
<dbReference type="PANTHER" id="PTHR46401:SF9">
    <property type="entry name" value="MANNOSYLTRANSFERASE A"/>
    <property type="match status" value="1"/>
</dbReference>
<dbReference type="EMBL" id="LWSA01000045">
    <property type="protein sequence ID" value="OCX75305.1"/>
    <property type="molecule type" value="Genomic_DNA"/>
</dbReference>
<dbReference type="Pfam" id="PF00534">
    <property type="entry name" value="Glycos_transf_1"/>
    <property type="match status" value="1"/>
</dbReference>
<organism evidence="3 4">
    <name type="scientific">Acidithiobacillus thiooxidans</name>
    <name type="common">Thiobacillus thiooxidans</name>
    <dbReference type="NCBI Taxonomy" id="930"/>
    <lineage>
        <taxon>Bacteria</taxon>
        <taxon>Pseudomonadati</taxon>
        <taxon>Pseudomonadota</taxon>
        <taxon>Acidithiobacillia</taxon>
        <taxon>Acidithiobacillales</taxon>
        <taxon>Acidithiobacillaceae</taxon>
        <taxon>Acidithiobacillus</taxon>
    </lineage>
</organism>
<keyword evidence="5" id="KW-1185">Reference proteome</keyword>
<proteinExistence type="predicted"/>
<dbReference type="InterPro" id="IPR001296">
    <property type="entry name" value="Glyco_trans_1"/>
</dbReference>
<feature type="domain" description="Glycosyl transferase family 1" evidence="1">
    <location>
        <begin position="275"/>
        <end position="418"/>
    </location>
</feature>
<evidence type="ECO:0000313" key="3">
    <source>
        <dbReference type="EMBL" id="OCX75305.1"/>
    </source>
</evidence>
<dbReference type="AlphaFoldDB" id="A0A1C2IXA2"/>
<dbReference type="RefSeq" id="WP_024894849.1">
    <property type="nucleotide sequence ID" value="NZ_JBAYOM010000009.1"/>
</dbReference>
<evidence type="ECO:0000259" key="1">
    <source>
        <dbReference type="Pfam" id="PF00534"/>
    </source>
</evidence>